<dbReference type="PROSITE" id="PS50071">
    <property type="entry name" value="HOMEOBOX_2"/>
    <property type="match status" value="1"/>
</dbReference>
<evidence type="ECO:0000256" key="1">
    <source>
        <dbReference type="ARBA" id="ARBA00004123"/>
    </source>
</evidence>
<comment type="similarity">
    <text evidence="2">Belongs to the TALE/IRO homeobox family.</text>
</comment>
<dbReference type="GO" id="GO:0000978">
    <property type="term" value="F:RNA polymerase II cis-regulatory region sequence-specific DNA binding"/>
    <property type="evidence" value="ECO:0007669"/>
    <property type="project" value="TreeGrafter"/>
</dbReference>
<accession>A0A091RR33</accession>
<dbReference type="PROSITE" id="PS00027">
    <property type="entry name" value="HOMEOBOX_1"/>
    <property type="match status" value="1"/>
</dbReference>
<keyword evidence="9" id="KW-1185">Reference proteome</keyword>
<keyword evidence="3 6" id="KW-0238">DNA-binding</keyword>
<dbReference type="CDD" id="cd00086">
    <property type="entry name" value="homeodomain"/>
    <property type="match status" value="1"/>
</dbReference>
<sequence length="38" mass="4518">KKISLAIITKMTLTQVSTWFANARRRLKKENKMTWAPR</sequence>
<evidence type="ECO:0000259" key="7">
    <source>
        <dbReference type="PROSITE" id="PS50071"/>
    </source>
</evidence>
<feature type="DNA-binding region" description="Homeobox" evidence="6">
    <location>
        <begin position="3"/>
        <end position="31"/>
    </location>
</feature>
<evidence type="ECO:0000313" key="9">
    <source>
        <dbReference type="Proteomes" id="UP000053840"/>
    </source>
</evidence>
<dbReference type="PANTHER" id="PTHR11211">
    <property type="entry name" value="IROQUOIS-CLASS HOMEODOMAIN PROTEIN IRX"/>
    <property type="match status" value="1"/>
</dbReference>
<dbReference type="Gene3D" id="1.10.10.60">
    <property type="entry name" value="Homeodomain-like"/>
    <property type="match status" value="1"/>
</dbReference>
<dbReference type="AlphaFoldDB" id="A0A091RR33"/>
<comment type="subcellular location">
    <subcellularLocation>
        <location evidence="1 6">Nucleus</location>
    </subcellularLocation>
</comment>
<reference evidence="8 9" key="1">
    <citation type="submission" date="2014-04" db="EMBL/GenBank/DDBJ databases">
        <title>Genome evolution of avian class.</title>
        <authorList>
            <person name="Zhang G."/>
            <person name="Li C."/>
        </authorList>
    </citation>
    <scope>NUCLEOTIDE SEQUENCE [LARGE SCALE GENOMIC DNA]</scope>
    <source>
        <strain evidence="8">BGI_N333</strain>
    </source>
</reference>
<dbReference type="SUPFAM" id="SSF46689">
    <property type="entry name" value="Homeodomain-like"/>
    <property type="match status" value="1"/>
</dbReference>
<dbReference type="InterPro" id="IPR008422">
    <property type="entry name" value="KN_HD"/>
</dbReference>
<protein>
    <submittedName>
        <fullName evidence="8">Iroquois-class homeodomain protein IRX-2</fullName>
    </submittedName>
</protein>
<proteinExistence type="inferred from homology"/>
<feature type="non-terminal residue" evidence="8">
    <location>
        <position position="1"/>
    </location>
</feature>
<dbReference type="InterPro" id="IPR009057">
    <property type="entry name" value="Homeodomain-like_sf"/>
</dbReference>
<dbReference type="InterPro" id="IPR001356">
    <property type="entry name" value="HD"/>
</dbReference>
<evidence type="ECO:0000256" key="5">
    <source>
        <dbReference type="ARBA" id="ARBA00023242"/>
    </source>
</evidence>
<evidence type="ECO:0000256" key="3">
    <source>
        <dbReference type="ARBA" id="ARBA00023125"/>
    </source>
</evidence>
<dbReference type="GO" id="GO:0005634">
    <property type="term" value="C:nucleus"/>
    <property type="evidence" value="ECO:0007669"/>
    <property type="project" value="UniProtKB-SubCell"/>
</dbReference>
<keyword evidence="5 6" id="KW-0539">Nucleus</keyword>
<dbReference type="GO" id="GO:0030182">
    <property type="term" value="P:neuron differentiation"/>
    <property type="evidence" value="ECO:0007669"/>
    <property type="project" value="TreeGrafter"/>
</dbReference>
<dbReference type="InterPro" id="IPR017970">
    <property type="entry name" value="Homeobox_CS"/>
</dbReference>
<organism evidence="8 9">
    <name type="scientific">Nestor notabilis</name>
    <name type="common">Kea</name>
    <dbReference type="NCBI Taxonomy" id="176057"/>
    <lineage>
        <taxon>Eukaryota</taxon>
        <taxon>Metazoa</taxon>
        <taxon>Chordata</taxon>
        <taxon>Craniata</taxon>
        <taxon>Vertebrata</taxon>
        <taxon>Euteleostomi</taxon>
        <taxon>Archelosauria</taxon>
        <taxon>Archosauria</taxon>
        <taxon>Dinosauria</taxon>
        <taxon>Saurischia</taxon>
        <taxon>Theropoda</taxon>
        <taxon>Coelurosauria</taxon>
        <taxon>Aves</taxon>
        <taxon>Neognathae</taxon>
        <taxon>Neoaves</taxon>
        <taxon>Telluraves</taxon>
        <taxon>Australaves</taxon>
        <taxon>Psittaciformes</taxon>
        <taxon>Psittacidae</taxon>
        <taxon>Nestor</taxon>
    </lineage>
</organism>
<evidence type="ECO:0000256" key="2">
    <source>
        <dbReference type="ARBA" id="ARBA00008446"/>
    </source>
</evidence>
<evidence type="ECO:0000256" key="4">
    <source>
        <dbReference type="ARBA" id="ARBA00023155"/>
    </source>
</evidence>
<dbReference type="GO" id="GO:0048468">
    <property type="term" value="P:cell development"/>
    <property type="evidence" value="ECO:0007669"/>
    <property type="project" value="TreeGrafter"/>
</dbReference>
<dbReference type="EMBL" id="KK929011">
    <property type="protein sequence ID" value="KFQ44266.1"/>
    <property type="molecule type" value="Genomic_DNA"/>
</dbReference>
<dbReference type="Pfam" id="PF05920">
    <property type="entry name" value="Homeobox_KN"/>
    <property type="match status" value="1"/>
</dbReference>
<dbReference type="PANTHER" id="PTHR11211:SF40">
    <property type="entry name" value="MIRROR, ISOFORM C"/>
    <property type="match status" value="1"/>
</dbReference>
<feature type="domain" description="Homeobox" evidence="7">
    <location>
        <begin position="1"/>
        <end position="30"/>
    </location>
</feature>
<dbReference type="GO" id="GO:0000981">
    <property type="term" value="F:DNA-binding transcription factor activity, RNA polymerase II-specific"/>
    <property type="evidence" value="ECO:0007669"/>
    <property type="project" value="InterPro"/>
</dbReference>
<keyword evidence="4 6" id="KW-0371">Homeobox</keyword>
<gene>
    <name evidence="8" type="ORF">N333_07866</name>
</gene>
<name>A0A091RR33_NESNO</name>
<evidence type="ECO:0000313" key="8">
    <source>
        <dbReference type="EMBL" id="KFQ44266.1"/>
    </source>
</evidence>
<feature type="non-terminal residue" evidence="8">
    <location>
        <position position="38"/>
    </location>
</feature>
<dbReference type="Proteomes" id="UP000053840">
    <property type="component" value="Unassembled WGS sequence"/>
</dbReference>
<evidence type="ECO:0000256" key="6">
    <source>
        <dbReference type="PROSITE-ProRule" id="PRU00108"/>
    </source>
</evidence>